<dbReference type="AlphaFoldDB" id="A0A818KIJ9"/>
<dbReference type="InterPro" id="IPR000742">
    <property type="entry name" value="EGF"/>
</dbReference>
<evidence type="ECO:0000256" key="12">
    <source>
        <dbReference type="SAM" id="SignalP"/>
    </source>
</evidence>
<evidence type="ECO:0000256" key="7">
    <source>
        <dbReference type="ARBA" id="ARBA00022737"/>
    </source>
</evidence>
<comment type="caution">
    <text evidence="11">Lacks conserved residue(s) required for the propagation of feature annotation.</text>
</comment>
<dbReference type="PROSITE" id="PS00010">
    <property type="entry name" value="ASX_HYDROXYL"/>
    <property type="match status" value="4"/>
</dbReference>
<dbReference type="PANTHER" id="PTHR24034">
    <property type="entry name" value="EGF-LIKE DOMAIN-CONTAINING PROTEIN"/>
    <property type="match status" value="1"/>
</dbReference>
<keyword evidence="7" id="KW-0677">Repeat</keyword>
<dbReference type="CDD" id="cd00054">
    <property type="entry name" value="EGF_CA"/>
    <property type="match status" value="5"/>
</dbReference>
<dbReference type="Pfam" id="PF22914">
    <property type="entry name" value="Fibulin_C"/>
    <property type="match status" value="1"/>
</dbReference>
<dbReference type="FunFam" id="2.10.25.10:FF:000014">
    <property type="entry name" value="Latent-transforming growth factor beta-binding protein 3"/>
    <property type="match status" value="2"/>
</dbReference>
<dbReference type="InterPro" id="IPR049883">
    <property type="entry name" value="NOTCH1_EGF-like"/>
</dbReference>
<dbReference type="Proteomes" id="UP000663872">
    <property type="component" value="Unassembled WGS sequence"/>
</dbReference>
<dbReference type="SUPFAM" id="SSF57196">
    <property type="entry name" value="EGF/Laminin"/>
    <property type="match status" value="4"/>
</dbReference>
<evidence type="ECO:0000259" key="13">
    <source>
        <dbReference type="PROSITE" id="PS50026"/>
    </source>
</evidence>
<dbReference type="Pfam" id="PF07645">
    <property type="entry name" value="EGF_CA"/>
    <property type="match status" value="8"/>
</dbReference>
<feature type="domain" description="EGF-like" evidence="13">
    <location>
        <begin position="518"/>
        <end position="557"/>
    </location>
</feature>
<dbReference type="GO" id="GO:0071944">
    <property type="term" value="C:cell periphery"/>
    <property type="evidence" value="ECO:0007669"/>
    <property type="project" value="UniProtKB-ARBA"/>
</dbReference>
<evidence type="ECO:0000256" key="9">
    <source>
        <dbReference type="ARBA" id="ARBA00023157"/>
    </source>
</evidence>
<proteinExistence type="inferred from homology"/>
<dbReference type="PROSITE" id="PS01186">
    <property type="entry name" value="EGF_2"/>
    <property type="match status" value="3"/>
</dbReference>
<evidence type="ECO:0000256" key="8">
    <source>
        <dbReference type="ARBA" id="ARBA00022837"/>
    </source>
</evidence>
<dbReference type="PANTHER" id="PTHR24034:SF111">
    <property type="entry name" value="FIBULIN-2-LIKE ISOFORM X1"/>
    <property type="match status" value="1"/>
</dbReference>
<keyword evidence="3" id="KW-0964">Secreted</keyword>
<gene>
    <name evidence="15" type="ORF">GRG538_LOCUS20529</name>
    <name evidence="14" type="ORF">TIS948_LOCUS18806</name>
</gene>
<keyword evidence="4" id="KW-0272">Extracellular matrix</keyword>
<dbReference type="InterPro" id="IPR050751">
    <property type="entry name" value="ECM_structural_protein"/>
</dbReference>
<sequence length="739" mass="83987">MCTFSRIVILFFLWAIVNQSITDAFRNNADECCETGRIEAEHTKTCNMALQSLITENNKNISTNCLFLTHICCLSNLRSYFCEEGLKSALRLLPCNQKKLDSKDSYQICCKCCELGIRAGRDKADCEPVTVLDERCGEQFTNCCLKAKSLNCDMGFQMDDDHQRCRDINECLSNPCPNTMQCENTPGSFRCIEGCEQGYTWSIKHGACRDIDECALNKHNCTFGHRCENMPGSYRCIRERNCGTGYQVDPVTQTCVDVDECEQDIDECGQVMIYYYTRIGEKARALSKFIVLFFVFRPGYICKNVPGTYKCAPQNCTYGEKFNAFHGRCEKIQCRSGFSLTSSGKCVDVNECGQNPSPCKRSERCDNTPGSYRCVQTFTCASGLQMKDLECLDIDECAIGNHTCLSPATCKNTYGSFYCQCPTGFASKYGTCVDDDECARGNSVCPINSLCRNTPGSYACDCISGYKMIAERAFCEDINECEISPNTCEQRCINVQGSYYCLCNEGYRLNSDKQTCRDLDECSMIDNLCQYHCVNTLGSYKCICPSGFTIERGRQCQDIDECQVGTHNCLVNDVCVNLHGDFRCYSVQCHQGYEKVANNRCHLSTQWCSEHQNDTNLRCTNDKPMKYVYSFISIPPKIRRPTEIFRIRNSQLNIYQHAEFDLRLINVNASHKNLSQTTVDNFQIKIFSPHNAYLMVLKELSPLQEIELEIQMKIFTNKILNSITIMKVLVYVNQYNFHP</sequence>
<evidence type="ECO:0000313" key="16">
    <source>
        <dbReference type="Proteomes" id="UP000663872"/>
    </source>
</evidence>
<dbReference type="InterPro" id="IPR009030">
    <property type="entry name" value="Growth_fac_rcpt_cys_sf"/>
</dbReference>
<keyword evidence="10" id="KW-0325">Glycoprotein</keyword>
<keyword evidence="5 11" id="KW-0245">EGF-like domain</keyword>
<dbReference type="EMBL" id="CAJNYT010003387">
    <property type="protein sequence ID" value="CAF3556886.1"/>
    <property type="molecule type" value="Genomic_DNA"/>
</dbReference>
<accession>A0A818KIJ9</accession>
<evidence type="ECO:0000256" key="10">
    <source>
        <dbReference type="ARBA" id="ARBA00023180"/>
    </source>
</evidence>
<feature type="domain" description="EGF-like" evidence="13">
    <location>
        <begin position="477"/>
        <end position="517"/>
    </location>
</feature>
<dbReference type="EMBL" id="CAJNXB010003302">
    <property type="protein sequence ID" value="CAF3305963.1"/>
    <property type="molecule type" value="Genomic_DNA"/>
</dbReference>
<organism evidence="15 16">
    <name type="scientific">Rotaria socialis</name>
    <dbReference type="NCBI Taxonomy" id="392032"/>
    <lineage>
        <taxon>Eukaryota</taxon>
        <taxon>Metazoa</taxon>
        <taxon>Spiralia</taxon>
        <taxon>Gnathifera</taxon>
        <taxon>Rotifera</taxon>
        <taxon>Eurotatoria</taxon>
        <taxon>Bdelloidea</taxon>
        <taxon>Philodinida</taxon>
        <taxon>Philodinidae</taxon>
        <taxon>Rotaria</taxon>
    </lineage>
</organism>
<dbReference type="Proteomes" id="UP000663825">
    <property type="component" value="Unassembled WGS sequence"/>
</dbReference>
<evidence type="ECO:0000256" key="11">
    <source>
        <dbReference type="PROSITE-ProRule" id="PRU00076"/>
    </source>
</evidence>
<evidence type="ECO:0000256" key="6">
    <source>
        <dbReference type="ARBA" id="ARBA00022729"/>
    </source>
</evidence>
<protein>
    <recommendedName>
        <fullName evidence="13">EGF-like domain-containing protein</fullName>
    </recommendedName>
</protein>
<evidence type="ECO:0000256" key="1">
    <source>
        <dbReference type="ARBA" id="ARBA00004498"/>
    </source>
</evidence>
<dbReference type="PROSITE" id="PS50026">
    <property type="entry name" value="EGF_3"/>
    <property type="match status" value="4"/>
</dbReference>
<evidence type="ECO:0000256" key="5">
    <source>
        <dbReference type="ARBA" id="ARBA00022536"/>
    </source>
</evidence>
<evidence type="ECO:0000256" key="2">
    <source>
        <dbReference type="ARBA" id="ARBA00006127"/>
    </source>
</evidence>
<dbReference type="FunFam" id="2.10.25.10:FF:000038">
    <property type="entry name" value="Fibrillin 2"/>
    <property type="match status" value="1"/>
</dbReference>
<name>A0A818KIJ9_9BILA</name>
<dbReference type="SUPFAM" id="SSF57184">
    <property type="entry name" value="Growth factor receptor domain"/>
    <property type="match status" value="1"/>
</dbReference>
<dbReference type="InterPro" id="IPR000152">
    <property type="entry name" value="EGF-type_Asp/Asn_hydroxyl_site"/>
</dbReference>
<evidence type="ECO:0000256" key="4">
    <source>
        <dbReference type="ARBA" id="ARBA00022530"/>
    </source>
</evidence>
<keyword evidence="8" id="KW-0106">Calcium</keyword>
<comment type="similarity">
    <text evidence="2">Belongs to the fibulin family.</text>
</comment>
<feature type="signal peptide" evidence="12">
    <location>
        <begin position="1"/>
        <end position="24"/>
    </location>
</feature>
<dbReference type="OrthoDB" id="10022113at2759"/>
<dbReference type="SMART" id="SM00179">
    <property type="entry name" value="EGF_CA"/>
    <property type="match status" value="9"/>
</dbReference>
<dbReference type="InterPro" id="IPR018097">
    <property type="entry name" value="EGF_Ca-bd_CS"/>
</dbReference>
<comment type="caution">
    <text evidence="15">The sequence shown here is derived from an EMBL/GenBank/DDBJ whole genome shotgun (WGS) entry which is preliminary data.</text>
</comment>
<dbReference type="FunFam" id="2.10.25.10:FF:000010">
    <property type="entry name" value="Pro-epidermal growth factor"/>
    <property type="match status" value="1"/>
</dbReference>
<dbReference type="GO" id="GO:0005509">
    <property type="term" value="F:calcium ion binding"/>
    <property type="evidence" value="ECO:0007669"/>
    <property type="project" value="InterPro"/>
</dbReference>
<dbReference type="GO" id="GO:0005576">
    <property type="term" value="C:extracellular region"/>
    <property type="evidence" value="ECO:0007669"/>
    <property type="project" value="InterPro"/>
</dbReference>
<dbReference type="SMART" id="SM00181">
    <property type="entry name" value="EGF"/>
    <property type="match status" value="9"/>
</dbReference>
<reference evidence="15" key="1">
    <citation type="submission" date="2021-02" db="EMBL/GenBank/DDBJ databases">
        <authorList>
            <person name="Nowell W R."/>
        </authorList>
    </citation>
    <scope>NUCLEOTIDE SEQUENCE</scope>
</reference>
<dbReference type="PROSITE" id="PS01187">
    <property type="entry name" value="EGF_CA"/>
    <property type="match status" value="3"/>
</dbReference>
<keyword evidence="9" id="KW-1015">Disulfide bond</keyword>
<evidence type="ECO:0000313" key="15">
    <source>
        <dbReference type="EMBL" id="CAF3556886.1"/>
    </source>
</evidence>
<dbReference type="FunFam" id="2.10.25.10:FF:000139">
    <property type="entry name" value="Fibulin-1"/>
    <property type="match status" value="1"/>
</dbReference>
<keyword evidence="6 12" id="KW-0732">Signal</keyword>
<comment type="subcellular location">
    <subcellularLocation>
        <location evidence="1">Secreted</location>
        <location evidence="1">Extracellular space</location>
        <location evidence="1">Extracellular matrix</location>
    </subcellularLocation>
</comment>
<feature type="domain" description="EGF-like" evidence="13">
    <location>
        <begin position="393"/>
        <end position="431"/>
    </location>
</feature>
<dbReference type="Gene3D" id="2.10.25.10">
    <property type="entry name" value="Laminin"/>
    <property type="match status" value="9"/>
</dbReference>
<feature type="chain" id="PRO_5036233428" description="EGF-like domain-containing protein" evidence="12">
    <location>
        <begin position="25"/>
        <end position="739"/>
    </location>
</feature>
<evidence type="ECO:0000313" key="14">
    <source>
        <dbReference type="EMBL" id="CAF3305963.1"/>
    </source>
</evidence>
<dbReference type="InterPro" id="IPR001881">
    <property type="entry name" value="EGF-like_Ca-bd_dom"/>
</dbReference>
<dbReference type="InterPro" id="IPR055088">
    <property type="entry name" value="Fibulin_C"/>
</dbReference>
<evidence type="ECO:0000256" key="3">
    <source>
        <dbReference type="ARBA" id="ARBA00022525"/>
    </source>
</evidence>
<feature type="domain" description="EGF-like" evidence="13">
    <location>
        <begin position="434"/>
        <end position="476"/>
    </location>
</feature>
<dbReference type="PROSITE" id="PS01177">
    <property type="entry name" value="ANAPHYLATOXIN_1"/>
    <property type="match status" value="1"/>
</dbReference>
<dbReference type="InterPro" id="IPR000020">
    <property type="entry name" value="Anaphylatoxin/fibulin"/>
</dbReference>